<sequence length="555" mass="59550">MTDQARGGFDFDFVSTIELIARTFPDRPAVIHETRCETFSDFIGRAHRLARFLSDRGFGCFTERSELAGHEVGQHLMAQYLHNSPEYLEGMIGAYGARVAPFNVNYRYGVEELGYILRDARPAIIQFHSTFAPLLREALGSELSGVLLLQVADDSDEPLLPGAIDYEQALAAAEPALVVTPRADDLYVLYTGGTTGMPKGVLWRQADIAVSACGLQDRRNRREWASVEEFTASLAPIAGRVMPCAPLMHGAAQWGALQALTSGSTVVLPGVTTHFDPTDVVDTVVLHGVTQLGIVGDAFAVPLLAELERRPRVLPSLRHIVSGGAALQPTHKERLLAAMPGMRIVETIGASESGIQGRSEVRDVAGAEARGFRRAAGTVVVAEDRSSLLRAGHPGIGWLASRGRVPLGYLGDAEKTRESFPVIAGERLSLPGDRARLLDSDVVQLLGRDGATVNSGGEKIFAEEVEAAVKAHPAVADAVVCGRPSMRWGSEVVGIVALRPGALVTERELRNWCGSRIASFKVPKAIVFVAAVQRTAIGKADYRWAAEHATATSVG</sequence>
<dbReference type="Pfam" id="PF13193">
    <property type="entry name" value="AMP-binding_C"/>
    <property type="match status" value="1"/>
</dbReference>
<dbReference type="InterPro" id="IPR000873">
    <property type="entry name" value="AMP-dep_synth/lig_dom"/>
</dbReference>
<proteinExistence type="predicted"/>
<accession>A0ABZ1YTM2</accession>
<feature type="domain" description="AMP-dependent synthetase/ligase" evidence="1">
    <location>
        <begin position="21"/>
        <end position="362"/>
    </location>
</feature>
<name>A0ABZ1YTM2_9NOCA</name>
<keyword evidence="4" id="KW-1185">Reference proteome</keyword>
<dbReference type="Pfam" id="PF00501">
    <property type="entry name" value="AMP-binding"/>
    <property type="match status" value="1"/>
</dbReference>
<organism evidence="3 4">
    <name type="scientific">Nocardia vinacea</name>
    <dbReference type="NCBI Taxonomy" id="96468"/>
    <lineage>
        <taxon>Bacteria</taxon>
        <taxon>Bacillati</taxon>
        <taxon>Actinomycetota</taxon>
        <taxon>Actinomycetes</taxon>
        <taxon>Mycobacteriales</taxon>
        <taxon>Nocardiaceae</taxon>
        <taxon>Nocardia</taxon>
    </lineage>
</organism>
<dbReference type="Gene3D" id="3.30.300.30">
    <property type="match status" value="1"/>
</dbReference>
<dbReference type="InterPro" id="IPR042099">
    <property type="entry name" value="ANL_N_sf"/>
</dbReference>
<evidence type="ECO:0000313" key="3">
    <source>
        <dbReference type="EMBL" id="WUV46635.1"/>
    </source>
</evidence>
<dbReference type="NCBIfam" id="NF005863">
    <property type="entry name" value="PRK07798.1"/>
    <property type="match status" value="1"/>
</dbReference>
<evidence type="ECO:0000313" key="4">
    <source>
        <dbReference type="Proteomes" id="UP001432062"/>
    </source>
</evidence>
<feature type="domain" description="AMP-binding enzyme C-terminal" evidence="2">
    <location>
        <begin position="464"/>
        <end position="539"/>
    </location>
</feature>
<dbReference type="Gene3D" id="3.40.50.12780">
    <property type="entry name" value="N-terminal domain of ligase-like"/>
    <property type="match status" value="1"/>
</dbReference>
<dbReference type="InterPro" id="IPR025110">
    <property type="entry name" value="AMP-bd_C"/>
</dbReference>
<dbReference type="InterPro" id="IPR050237">
    <property type="entry name" value="ATP-dep_AMP-bd_enzyme"/>
</dbReference>
<dbReference type="PANTHER" id="PTHR43767">
    <property type="entry name" value="LONG-CHAIN-FATTY-ACID--COA LIGASE"/>
    <property type="match status" value="1"/>
</dbReference>
<protein>
    <submittedName>
        <fullName evidence="3">AMP-binding protein</fullName>
    </submittedName>
</protein>
<evidence type="ECO:0000259" key="1">
    <source>
        <dbReference type="Pfam" id="PF00501"/>
    </source>
</evidence>
<dbReference type="RefSeq" id="WP_329410534.1">
    <property type="nucleotide sequence ID" value="NZ_CP109441.1"/>
</dbReference>
<dbReference type="InterPro" id="IPR045851">
    <property type="entry name" value="AMP-bd_C_sf"/>
</dbReference>
<dbReference type="PROSITE" id="PS00455">
    <property type="entry name" value="AMP_BINDING"/>
    <property type="match status" value="1"/>
</dbReference>
<dbReference type="EMBL" id="CP109441">
    <property type="protein sequence ID" value="WUV46635.1"/>
    <property type="molecule type" value="Genomic_DNA"/>
</dbReference>
<dbReference type="SUPFAM" id="SSF56801">
    <property type="entry name" value="Acetyl-CoA synthetase-like"/>
    <property type="match status" value="1"/>
</dbReference>
<dbReference type="PANTHER" id="PTHR43767:SF1">
    <property type="entry name" value="NONRIBOSOMAL PEPTIDE SYNTHASE PES1 (EUROFUNG)-RELATED"/>
    <property type="match status" value="1"/>
</dbReference>
<evidence type="ECO:0000259" key="2">
    <source>
        <dbReference type="Pfam" id="PF13193"/>
    </source>
</evidence>
<dbReference type="Proteomes" id="UP001432062">
    <property type="component" value="Chromosome"/>
</dbReference>
<dbReference type="InterPro" id="IPR020845">
    <property type="entry name" value="AMP-binding_CS"/>
</dbReference>
<reference evidence="3" key="1">
    <citation type="submission" date="2022-10" db="EMBL/GenBank/DDBJ databases">
        <title>The complete genomes of actinobacterial strains from the NBC collection.</title>
        <authorList>
            <person name="Joergensen T.S."/>
            <person name="Alvarez Arevalo M."/>
            <person name="Sterndorff E.B."/>
            <person name="Faurdal D."/>
            <person name="Vuksanovic O."/>
            <person name="Mourched A.-S."/>
            <person name="Charusanti P."/>
            <person name="Shaw S."/>
            <person name="Blin K."/>
            <person name="Weber T."/>
        </authorList>
    </citation>
    <scope>NUCLEOTIDE SEQUENCE</scope>
    <source>
        <strain evidence="3">NBC_01482</strain>
    </source>
</reference>
<gene>
    <name evidence="3" type="ORF">OG563_47715</name>
</gene>